<keyword evidence="5" id="KW-1185">Reference proteome</keyword>
<evidence type="ECO:0008006" key="6">
    <source>
        <dbReference type="Google" id="ProtNLM"/>
    </source>
</evidence>
<name>A0AAD5E0W3_UMBRA</name>
<dbReference type="PROSITE" id="PS50088">
    <property type="entry name" value="ANK_REPEAT"/>
    <property type="match status" value="1"/>
</dbReference>
<dbReference type="InterPro" id="IPR002110">
    <property type="entry name" value="Ankyrin_rpt"/>
</dbReference>
<dbReference type="GeneID" id="75917538"/>
<keyword evidence="1" id="KW-0677">Repeat</keyword>
<dbReference type="Proteomes" id="UP001206595">
    <property type="component" value="Unassembled WGS sequence"/>
</dbReference>
<dbReference type="SMART" id="SM00248">
    <property type="entry name" value="ANK"/>
    <property type="match status" value="3"/>
</dbReference>
<dbReference type="Pfam" id="PF12796">
    <property type="entry name" value="Ank_2"/>
    <property type="match status" value="1"/>
</dbReference>
<evidence type="ECO:0000313" key="4">
    <source>
        <dbReference type="EMBL" id="KAI8575683.1"/>
    </source>
</evidence>
<organism evidence="4 5">
    <name type="scientific">Umbelopsis ramanniana AG</name>
    <dbReference type="NCBI Taxonomy" id="1314678"/>
    <lineage>
        <taxon>Eukaryota</taxon>
        <taxon>Fungi</taxon>
        <taxon>Fungi incertae sedis</taxon>
        <taxon>Mucoromycota</taxon>
        <taxon>Mucoromycotina</taxon>
        <taxon>Umbelopsidomycetes</taxon>
        <taxon>Umbelopsidales</taxon>
        <taxon>Umbelopsidaceae</taxon>
        <taxon>Umbelopsis</taxon>
    </lineage>
</organism>
<comment type="caution">
    <text evidence="4">The sequence shown here is derived from an EMBL/GenBank/DDBJ whole genome shotgun (WGS) entry which is preliminary data.</text>
</comment>
<reference evidence="4" key="1">
    <citation type="submission" date="2021-06" db="EMBL/GenBank/DDBJ databases">
        <authorList>
            <consortium name="DOE Joint Genome Institute"/>
            <person name="Mondo S.J."/>
            <person name="Amses K.R."/>
            <person name="Simmons D.R."/>
            <person name="Longcore J.E."/>
            <person name="Seto K."/>
            <person name="Alves G.H."/>
            <person name="Bonds A.E."/>
            <person name="Quandt C.A."/>
            <person name="Davis W.J."/>
            <person name="Chang Y."/>
            <person name="Letcher P.M."/>
            <person name="Powell M.J."/>
            <person name="Kuo A."/>
            <person name="Labutti K."/>
            <person name="Pangilinan J."/>
            <person name="Andreopoulos W."/>
            <person name="Tritt A."/>
            <person name="Riley R."/>
            <person name="Hundley H."/>
            <person name="Johnson J."/>
            <person name="Lipzen A."/>
            <person name="Barry K."/>
            <person name="Berbee M.L."/>
            <person name="Buchler N.E."/>
            <person name="Grigoriev I.V."/>
            <person name="Spatafora J.W."/>
            <person name="Stajich J.E."/>
            <person name="James T.Y."/>
        </authorList>
    </citation>
    <scope>NUCLEOTIDE SEQUENCE</scope>
    <source>
        <strain evidence="4">AG</strain>
    </source>
</reference>
<dbReference type="Gene3D" id="1.25.40.20">
    <property type="entry name" value="Ankyrin repeat-containing domain"/>
    <property type="match status" value="1"/>
</dbReference>
<feature type="repeat" description="ANK" evidence="3">
    <location>
        <begin position="42"/>
        <end position="74"/>
    </location>
</feature>
<dbReference type="RefSeq" id="XP_051440687.1">
    <property type="nucleotide sequence ID" value="XM_051592195.1"/>
</dbReference>
<keyword evidence="2 3" id="KW-0040">ANK repeat</keyword>
<proteinExistence type="predicted"/>
<dbReference type="PROSITE" id="PS50297">
    <property type="entry name" value="ANK_REP_REGION"/>
    <property type="match status" value="1"/>
</dbReference>
<gene>
    <name evidence="4" type="ORF">K450DRAFT_260672</name>
</gene>
<evidence type="ECO:0000313" key="5">
    <source>
        <dbReference type="Proteomes" id="UP001206595"/>
    </source>
</evidence>
<evidence type="ECO:0000256" key="3">
    <source>
        <dbReference type="PROSITE-ProRule" id="PRU00023"/>
    </source>
</evidence>
<evidence type="ECO:0000256" key="2">
    <source>
        <dbReference type="ARBA" id="ARBA00023043"/>
    </source>
</evidence>
<accession>A0AAD5E0W3</accession>
<dbReference type="InterPro" id="IPR036770">
    <property type="entry name" value="Ankyrin_rpt-contain_sf"/>
</dbReference>
<dbReference type="PANTHER" id="PTHR24171">
    <property type="entry name" value="ANKYRIN REPEAT DOMAIN-CONTAINING PROTEIN 39-RELATED"/>
    <property type="match status" value="1"/>
</dbReference>
<dbReference type="EMBL" id="MU620973">
    <property type="protein sequence ID" value="KAI8575683.1"/>
    <property type="molecule type" value="Genomic_DNA"/>
</dbReference>
<sequence length="196" mass="21449">MAPTNTPSIQLANIWTAAGDGQLDRVKELVESGIDTNCHDDFGYTPLHAAASYGHLDVIEYLVSQGGNIDIEDFDGDTPLFVVESPEAAKFLIEKGADASHRNHEGTTPAINAASEGWREVAEEIAKVTGETLAEEEEEDELAHVAVGDDEDDGAFLRQVEQVIQQTEQDGLNRDEQLRGLVSQMVMRQIQEDSKK</sequence>
<dbReference type="AlphaFoldDB" id="A0AAD5E0W3"/>
<dbReference type="SUPFAM" id="SSF48403">
    <property type="entry name" value="Ankyrin repeat"/>
    <property type="match status" value="1"/>
</dbReference>
<dbReference type="PRINTS" id="PR01415">
    <property type="entry name" value="ANKYRIN"/>
</dbReference>
<reference evidence="4" key="2">
    <citation type="journal article" date="2022" name="Proc. Natl. Acad. Sci. U.S.A.">
        <title>Diploid-dominant life cycles characterize the early evolution of Fungi.</title>
        <authorList>
            <person name="Amses K.R."/>
            <person name="Simmons D.R."/>
            <person name="Longcore J.E."/>
            <person name="Mondo S.J."/>
            <person name="Seto K."/>
            <person name="Jeronimo G.H."/>
            <person name="Bonds A.E."/>
            <person name="Quandt C.A."/>
            <person name="Davis W.J."/>
            <person name="Chang Y."/>
            <person name="Federici B.A."/>
            <person name="Kuo A."/>
            <person name="LaButti K."/>
            <person name="Pangilinan J."/>
            <person name="Andreopoulos W."/>
            <person name="Tritt A."/>
            <person name="Riley R."/>
            <person name="Hundley H."/>
            <person name="Johnson J."/>
            <person name="Lipzen A."/>
            <person name="Barry K."/>
            <person name="Lang B.F."/>
            <person name="Cuomo C.A."/>
            <person name="Buchler N.E."/>
            <person name="Grigoriev I.V."/>
            <person name="Spatafora J.W."/>
            <person name="Stajich J.E."/>
            <person name="James T.Y."/>
        </authorList>
    </citation>
    <scope>NUCLEOTIDE SEQUENCE</scope>
    <source>
        <strain evidence="4">AG</strain>
    </source>
</reference>
<evidence type="ECO:0000256" key="1">
    <source>
        <dbReference type="ARBA" id="ARBA00022737"/>
    </source>
</evidence>
<protein>
    <recommendedName>
        <fullName evidence="6">Ankyrin</fullName>
    </recommendedName>
</protein>